<reference evidence="3" key="1">
    <citation type="submission" date="2021-01" db="EMBL/GenBank/DDBJ databases">
        <authorList>
            <person name="Corre E."/>
            <person name="Pelletier E."/>
            <person name="Niang G."/>
            <person name="Scheremetjew M."/>
            <person name="Finn R."/>
            <person name="Kale V."/>
            <person name="Holt S."/>
            <person name="Cochrane G."/>
            <person name="Meng A."/>
            <person name="Brown T."/>
            <person name="Cohen L."/>
        </authorList>
    </citation>
    <scope>NUCLEOTIDE SEQUENCE</scope>
    <source>
        <strain evidence="3">NIES-2562</strain>
    </source>
</reference>
<dbReference type="PROSITE" id="PS00636">
    <property type="entry name" value="DNAJ_1"/>
    <property type="match status" value="1"/>
</dbReference>
<name>A0A7S3G1J8_9EUKA</name>
<dbReference type="Gene3D" id="1.10.287.110">
    <property type="entry name" value="DnaJ domain"/>
    <property type="match status" value="1"/>
</dbReference>
<accession>A0A7S3G1J8</accession>
<sequence>MGRGVDYYSALGLTRTASAADIKKAYRQLALKWHPDKNPDNKDEADEKFKLVNEAFSVLSDEKKKKEYDELVDAGMADHIKAGSYGATEGFAPSPAEFARLAEVVMIRFAAHTERLNRGRSGEEKDPGGNIIRFFVTLFFLTCLSLPWALSTTFSLVATREFSERVVATSQVVDGLQLRGVEYYVRPGSPLLDEEKERLKVRDEQRRHLREMKTKQKQDGAQSEQSEEEAKASSGAVQAEGGSETASKGGSQGRDSADAKKTTKMKKKFVWKASTERLEFERQVGKAVREKWERDCKKEQEYEKLQLSHLKVWAQTGGAKAEERQQLLRKVSLDSQQGPRCTALNNAKIHASAAADKAEG</sequence>
<proteinExistence type="predicted"/>
<feature type="region of interest" description="Disordered" evidence="1">
    <location>
        <begin position="199"/>
        <end position="266"/>
    </location>
</feature>
<dbReference type="CDD" id="cd06257">
    <property type="entry name" value="DnaJ"/>
    <property type="match status" value="1"/>
</dbReference>
<gene>
    <name evidence="3" type="ORF">PBIL07802_LOCUS784</name>
</gene>
<dbReference type="PANTHER" id="PTHR43948:SF10">
    <property type="entry name" value="MRJ, ISOFORM E"/>
    <property type="match status" value="1"/>
</dbReference>
<dbReference type="EMBL" id="HBIB01001160">
    <property type="protein sequence ID" value="CAE0238641.1"/>
    <property type="molecule type" value="Transcribed_RNA"/>
</dbReference>
<dbReference type="InterPro" id="IPR001623">
    <property type="entry name" value="DnaJ_domain"/>
</dbReference>
<dbReference type="SUPFAM" id="SSF46565">
    <property type="entry name" value="Chaperone J-domain"/>
    <property type="match status" value="1"/>
</dbReference>
<dbReference type="GO" id="GO:0051082">
    <property type="term" value="F:unfolded protein binding"/>
    <property type="evidence" value="ECO:0007669"/>
    <property type="project" value="TreeGrafter"/>
</dbReference>
<dbReference type="PRINTS" id="PR00625">
    <property type="entry name" value="JDOMAIN"/>
</dbReference>
<organism evidence="3">
    <name type="scientific">Palpitomonas bilix</name>
    <dbReference type="NCBI Taxonomy" id="652834"/>
    <lineage>
        <taxon>Eukaryota</taxon>
        <taxon>Eukaryota incertae sedis</taxon>
    </lineage>
</organism>
<evidence type="ECO:0000259" key="2">
    <source>
        <dbReference type="PROSITE" id="PS50076"/>
    </source>
</evidence>
<dbReference type="InterPro" id="IPR036869">
    <property type="entry name" value="J_dom_sf"/>
</dbReference>
<evidence type="ECO:0000256" key="1">
    <source>
        <dbReference type="SAM" id="MobiDB-lite"/>
    </source>
</evidence>
<dbReference type="GO" id="GO:0051087">
    <property type="term" value="F:protein-folding chaperone binding"/>
    <property type="evidence" value="ECO:0007669"/>
    <property type="project" value="TreeGrafter"/>
</dbReference>
<dbReference type="PANTHER" id="PTHR43948">
    <property type="entry name" value="DNAJ HOMOLOG SUBFAMILY B"/>
    <property type="match status" value="1"/>
</dbReference>
<evidence type="ECO:0000313" key="3">
    <source>
        <dbReference type="EMBL" id="CAE0238641.1"/>
    </source>
</evidence>
<dbReference type="InterPro" id="IPR018253">
    <property type="entry name" value="DnaJ_domain_CS"/>
</dbReference>
<dbReference type="AlphaFoldDB" id="A0A7S3G1J8"/>
<dbReference type="GO" id="GO:0044183">
    <property type="term" value="F:protein folding chaperone"/>
    <property type="evidence" value="ECO:0007669"/>
    <property type="project" value="TreeGrafter"/>
</dbReference>
<protein>
    <recommendedName>
        <fullName evidence="2">J domain-containing protein</fullName>
    </recommendedName>
</protein>
<dbReference type="PROSITE" id="PS50076">
    <property type="entry name" value="DNAJ_2"/>
    <property type="match status" value="1"/>
</dbReference>
<dbReference type="GO" id="GO:0005737">
    <property type="term" value="C:cytoplasm"/>
    <property type="evidence" value="ECO:0007669"/>
    <property type="project" value="TreeGrafter"/>
</dbReference>
<dbReference type="GO" id="GO:0005634">
    <property type="term" value="C:nucleus"/>
    <property type="evidence" value="ECO:0007669"/>
    <property type="project" value="TreeGrafter"/>
</dbReference>
<dbReference type="SMART" id="SM00271">
    <property type="entry name" value="DnaJ"/>
    <property type="match status" value="1"/>
</dbReference>
<dbReference type="Pfam" id="PF00226">
    <property type="entry name" value="DnaJ"/>
    <property type="match status" value="1"/>
</dbReference>
<feature type="compositionally biased region" description="Basic and acidic residues" evidence="1">
    <location>
        <begin position="199"/>
        <end position="218"/>
    </location>
</feature>
<feature type="domain" description="J" evidence="2">
    <location>
        <begin position="6"/>
        <end position="72"/>
    </location>
</feature>